<organism evidence="2 3">
    <name type="scientific">Desulfovibrio piger ATCC 29098</name>
    <dbReference type="NCBI Taxonomy" id="411464"/>
    <lineage>
        <taxon>Bacteria</taxon>
        <taxon>Pseudomonadati</taxon>
        <taxon>Thermodesulfobacteriota</taxon>
        <taxon>Desulfovibrionia</taxon>
        <taxon>Desulfovibrionales</taxon>
        <taxon>Desulfovibrionaceae</taxon>
        <taxon>Desulfovibrio</taxon>
    </lineage>
</organism>
<reference evidence="2 3" key="1">
    <citation type="submission" date="2008-10" db="EMBL/GenBank/DDBJ databases">
        <title>Draft genome sequence of Desulvovibrio piger (ATCC 29098).</title>
        <authorList>
            <person name="Sudarsanam P."/>
            <person name="Ley R."/>
            <person name="Guruge J."/>
            <person name="Turnbaugh P.J."/>
            <person name="Mahowald M."/>
            <person name="Liep D."/>
            <person name="Gordon J."/>
        </authorList>
    </citation>
    <scope>NUCLEOTIDE SEQUENCE [LARGE SCALE GENOMIC DNA]</scope>
    <source>
        <strain evidence="2 3">ATCC 29098</strain>
    </source>
</reference>
<accession>B6WVR5</accession>
<comment type="caution">
    <text evidence="2">The sequence shown here is derived from an EMBL/GenBank/DDBJ whole genome shotgun (WGS) entry which is preliminary data.</text>
</comment>
<name>B6WVR5_9BACT</name>
<protein>
    <submittedName>
        <fullName evidence="2">Uncharacterized protein</fullName>
    </submittedName>
</protein>
<dbReference type="EMBL" id="ABXU01000065">
    <property type="protein sequence ID" value="EEB32971.1"/>
    <property type="molecule type" value="Genomic_DNA"/>
</dbReference>
<dbReference type="Proteomes" id="UP000003676">
    <property type="component" value="Unassembled WGS sequence"/>
</dbReference>
<evidence type="ECO:0000313" key="3">
    <source>
        <dbReference type="Proteomes" id="UP000003676"/>
    </source>
</evidence>
<reference evidence="2 3" key="2">
    <citation type="submission" date="2008-10" db="EMBL/GenBank/DDBJ databases">
        <authorList>
            <person name="Fulton L."/>
            <person name="Clifton S."/>
            <person name="Fulton B."/>
            <person name="Xu J."/>
            <person name="Minx P."/>
            <person name="Pepin K.H."/>
            <person name="Johnson M."/>
            <person name="Bhonagiri V."/>
            <person name="Nash W.E."/>
            <person name="Mardis E.R."/>
            <person name="Wilson R.K."/>
        </authorList>
    </citation>
    <scope>NUCLEOTIDE SEQUENCE [LARGE SCALE GENOMIC DNA]</scope>
    <source>
        <strain evidence="2 3">ATCC 29098</strain>
    </source>
</reference>
<feature type="region of interest" description="Disordered" evidence="1">
    <location>
        <begin position="1"/>
        <end position="20"/>
    </location>
</feature>
<sequence length="47" mass="4995">MAPCRALAAGAEGPFASRRSSLRARRRKAFGISCPTTQSPVDTGLFQ</sequence>
<evidence type="ECO:0000256" key="1">
    <source>
        <dbReference type="SAM" id="MobiDB-lite"/>
    </source>
</evidence>
<dbReference type="AlphaFoldDB" id="B6WVR5"/>
<proteinExistence type="predicted"/>
<dbReference type="HOGENOM" id="CLU_3167295_0_0_7"/>
<evidence type="ECO:0000313" key="2">
    <source>
        <dbReference type="EMBL" id="EEB32971.1"/>
    </source>
</evidence>
<gene>
    <name evidence="2" type="ORF">DESPIG_02183</name>
</gene>